<gene>
    <name evidence="3" type="ORF">SAMN05660297_01282</name>
</gene>
<evidence type="ECO:0000313" key="4">
    <source>
        <dbReference type="Proteomes" id="UP000199568"/>
    </source>
</evidence>
<reference evidence="3 4" key="1">
    <citation type="submission" date="2016-10" db="EMBL/GenBank/DDBJ databases">
        <authorList>
            <person name="de Groot N.N."/>
        </authorList>
    </citation>
    <scope>NUCLEOTIDE SEQUENCE [LARGE SCALE GENOMIC DNA]</scope>
    <source>
        <strain evidence="3 4">DSM 18979</strain>
    </source>
</reference>
<evidence type="ECO:0000259" key="2">
    <source>
        <dbReference type="Pfam" id="PF17201"/>
    </source>
</evidence>
<feature type="transmembrane region" description="Helical" evidence="1">
    <location>
        <begin position="302"/>
        <end position="322"/>
    </location>
</feature>
<proteinExistence type="predicted"/>
<keyword evidence="1" id="KW-0472">Membrane</keyword>
<dbReference type="InterPro" id="IPR029151">
    <property type="entry name" value="Sensor-like_sf"/>
</dbReference>
<feature type="domain" description="Cache 3/Cache 2 fusion" evidence="2">
    <location>
        <begin position="31"/>
        <end position="300"/>
    </location>
</feature>
<keyword evidence="4" id="KW-1185">Reference proteome</keyword>
<dbReference type="Proteomes" id="UP000199568">
    <property type="component" value="Unassembled WGS sequence"/>
</dbReference>
<dbReference type="CDD" id="cd18773">
    <property type="entry name" value="PDC1_HK_sensor"/>
    <property type="match status" value="1"/>
</dbReference>
<dbReference type="STRING" id="426128.SAMN05660297_01282"/>
<dbReference type="CDD" id="cd12912">
    <property type="entry name" value="PDC2_MCP_like"/>
    <property type="match status" value="1"/>
</dbReference>
<evidence type="ECO:0000256" key="1">
    <source>
        <dbReference type="SAM" id="Phobius"/>
    </source>
</evidence>
<dbReference type="Pfam" id="PF17201">
    <property type="entry name" value="Cache_3-Cache_2"/>
    <property type="match status" value="1"/>
</dbReference>
<dbReference type="SUPFAM" id="SSF103190">
    <property type="entry name" value="Sensory domain-like"/>
    <property type="match status" value="1"/>
</dbReference>
<feature type="transmembrane region" description="Helical" evidence="1">
    <location>
        <begin position="7"/>
        <end position="27"/>
    </location>
</feature>
<evidence type="ECO:0000313" key="3">
    <source>
        <dbReference type="EMBL" id="SET06635.1"/>
    </source>
</evidence>
<organism evidence="3 4">
    <name type="scientific">Natronincola peptidivorans</name>
    <dbReference type="NCBI Taxonomy" id="426128"/>
    <lineage>
        <taxon>Bacteria</taxon>
        <taxon>Bacillati</taxon>
        <taxon>Bacillota</taxon>
        <taxon>Clostridia</taxon>
        <taxon>Peptostreptococcales</taxon>
        <taxon>Natronincolaceae</taxon>
        <taxon>Natronincola</taxon>
    </lineage>
</organism>
<sequence length="342" mass="38871">MKLRTKIIITYILLIVVTTGILGFFAINHSQETLLRQEEEKIQFAVDSIYTLIDMRQELIQEQITNNLNVSMKLLIEEYGDIAIDRSNLVTVGEYTVPTLYAGELNLTEDNTFVDELKELMGGTSTVFVLNDNKFVRVSTNVRMEDGARAIGTVIDADSPVYQSVINKEPYYSRAWVVNNWYITAYKPLLDANNNVTGMLYAGVPEIDEKLEGIFSNVKIGQTGHLYIMDSSGDLLYHPTMQGENIAEYGYVQDIFDIKHGSMEFQLDNNATLAKFQYFEPWDWYVVAKVNIHDIKSNAQGVINFIITIGLVVFVLAMGIMVNQKVNKIDRENKEKNEKIDS</sequence>
<dbReference type="RefSeq" id="WP_090441035.1">
    <property type="nucleotide sequence ID" value="NZ_FOHU01000004.1"/>
</dbReference>
<dbReference type="Gene3D" id="3.30.450.20">
    <property type="entry name" value="PAS domain"/>
    <property type="match status" value="1"/>
</dbReference>
<protein>
    <submittedName>
        <fullName evidence="3">Cache domain-containing protein</fullName>
    </submittedName>
</protein>
<keyword evidence="1" id="KW-0812">Transmembrane</keyword>
<dbReference type="OrthoDB" id="9814363at2"/>
<name>A0A1I0BJ24_9FIRM</name>
<dbReference type="EMBL" id="FOHU01000004">
    <property type="protein sequence ID" value="SET06635.1"/>
    <property type="molecule type" value="Genomic_DNA"/>
</dbReference>
<keyword evidence="1" id="KW-1133">Transmembrane helix</keyword>
<accession>A0A1I0BJ24</accession>
<dbReference type="InterPro" id="IPR033462">
    <property type="entry name" value="Cache_3-Cache_2"/>
</dbReference>
<dbReference type="AlphaFoldDB" id="A0A1I0BJ24"/>